<keyword evidence="4 7" id="KW-0808">Transferase</keyword>
<gene>
    <name evidence="7" type="ORF">SAMN04488556_0652</name>
</gene>
<dbReference type="InterPro" id="IPR036804">
    <property type="entry name" value="CheR_N_sf"/>
</dbReference>
<dbReference type="RefSeq" id="WP_092901484.1">
    <property type="nucleotide sequence ID" value="NZ_FOZS01000001.1"/>
</dbReference>
<dbReference type="OrthoDB" id="10657at2157"/>
<dbReference type="PANTHER" id="PTHR24422:SF10">
    <property type="entry name" value="CHEMOTAXIS PROTEIN METHYLTRANSFERASE 2"/>
    <property type="match status" value="1"/>
</dbReference>
<dbReference type="InterPro" id="IPR000780">
    <property type="entry name" value="CheR_MeTrfase"/>
</dbReference>
<evidence type="ECO:0000313" key="8">
    <source>
        <dbReference type="Proteomes" id="UP000199199"/>
    </source>
</evidence>
<reference evidence="8" key="1">
    <citation type="submission" date="2016-10" db="EMBL/GenBank/DDBJ databases">
        <authorList>
            <person name="Varghese N."/>
            <person name="Submissions S."/>
        </authorList>
    </citation>
    <scope>NUCLEOTIDE SEQUENCE [LARGE SCALE GENOMIC DNA]</scope>
    <source>
        <strain evidence="8">DSM 22427</strain>
    </source>
</reference>
<dbReference type="SUPFAM" id="SSF47757">
    <property type="entry name" value="Chemotaxis receptor methyltransferase CheR, N-terminal domain"/>
    <property type="match status" value="1"/>
</dbReference>
<dbReference type="Proteomes" id="UP000199199">
    <property type="component" value="Unassembled WGS sequence"/>
</dbReference>
<evidence type="ECO:0000256" key="1">
    <source>
        <dbReference type="ARBA" id="ARBA00001541"/>
    </source>
</evidence>
<dbReference type="SMART" id="SM00138">
    <property type="entry name" value="MeTrc"/>
    <property type="match status" value="1"/>
</dbReference>
<dbReference type="Gene3D" id="3.40.50.150">
    <property type="entry name" value="Vaccinia Virus protein VP39"/>
    <property type="match status" value="1"/>
</dbReference>
<keyword evidence="3 7" id="KW-0489">Methyltransferase</keyword>
<dbReference type="Pfam" id="PF03705">
    <property type="entry name" value="CheR_N"/>
    <property type="match status" value="1"/>
</dbReference>
<dbReference type="InterPro" id="IPR022642">
    <property type="entry name" value="CheR_C"/>
</dbReference>
<dbReference type="InterPro" id="IPR029063">
    <property type="entry name" value="SAM-dependent_MTases_sf"/>
</dbReference>
<evidence type="ECO:0000256" key="2">
    <source>
        <dbReference type="ARBA" id="ARBA00012534"/>
    </source>
</evidence>
<dbReference type="EC" id="2.1.1.80" evidence="2"/>
<evidence type="ECO:0000256" key="3">
    <source>
        <dbReference type="ARBA" id="ARBA00022603"/>
    </source>
</evidence>
<accession>A0A1I6PM54</accession>
<comment type="catalytic activity">
    <reaction evidence="1">
        <text>L-glutamyl-[protein] + S-adenosyl-L-methionine = [protein]-L-glutamate 5-O-methyl ester + S-adenosyl-L-homocysteine</text>
        <dbReference type="Rhea" id="RHEA:24452"/>
        <dbReference type="Rhea" id="RHEA-COMP:10208"/>
        <dbReference type="Rhea" id="RHEA-COMP:10311"/>
        <dbReference type="ChEBI" id="CHEBI:29973"/>
        <dbReference type="ChEBI" id="CHEBI:57856"/>
        <dbReference type="ChEBI" id="CHEBI:59789"/>
        <dbReference type="ChEBI" id="CHEBI:82795"/>
        <dbReference type="EC" id="2.1.1.80"/>
    </reaction>
</comment>
<dbReference type="PROSITE" id="PS50123">
    <property type="entry name" value="CHER"/>
    <property type="match status" value="1"/>
</dbReference>
<dbReference type="GO" id="GO:0008983">
    <property type="term" value="F:protein-glutamate O-methyltransferase activity"/>
    <property type="evidence" value="ECO:0007669"/>
    <property type="project" value="UniProtKB-EC"/>
</dbReference>
<name>A0A1I6PM54_9EURY</name>
<sequence length="272" mass="30998">MSTSDTIQPILRFVEEELSFATSYYNERYLDRRVSSRMRRTNSDSYGEYYSLLKRDEAEQAELLDALSINVTGFFRNPSVWEGIQALLRKLTAEKSSVRIWSAACADGREPYSLSMLAHSDREIDDSRISILATDISEDALETARGGVYQDLQTDDVSSQLDFLERPTQYITKREDSVKVAETIREPVEFERHDLINGRSKSGFDMVVCRNILIYINDEHKTPIFETIRDSLVDGGYMVIGKSETIPIGMRTEFDSVNAGDKTYQYPGDAES</sequence>
<proteinExistence type="predicted"/>
<feature type="domain" description="CheR-type methyltransferase" evidence="6">
    <location>
        <begin position="1"/>
        <end position="247"/>
    </location>
</feature>
<evidence type="ECO:0000256" key="5">
    <source>
        <dbReference type="ARBA" id="ARBA00022691"/>
    </source>
</evidence>
<evidence type="ECO:0000313" key="7">
    <source>
        <dbReference type="EMBL" id="SFS41168.1"/>
    </source>
</evidence>
<evidence type="ECO:0000259" key="6">
    <source>
        <dbReference type="PROSITE" id="PS50123"/>
    </source>
</evidence>
<evidence type="ECO:0000256" key="4">
    <source>
        <dbReference type="ARBA" id="ARBA00022679"/>
    </source>
</evidence>
<dbReference type="PANTHER" id="PTHR24422">
    <property type="entry name" value="CHEMOTAXIS PROTEIN METHYLTRANSFERASE"/>
    <property type="match status" value="1"/>
</dbReference>
<protein>
    <recommendedName>
        <fullName evidence="2">protein-glutamate O-methyltransferase</fullName>
        <ecNumber evidence="2">2.1.1.80</ecNumber>
    </recommendedName>
</protein>
<dbReference type="SUPFAM" id="SSF53335">
    <property type="entry name" value="S-adenosyl-L-methionine-dependent methyltransferases"/>
    <property type="match status" value="1"/>
</dbReference>
<organism evidence="7 8">
    <name type="scientific">Halostagnicola kamekurae</name>
    <dbReference type="NCBI Taxonomy" id="619731"/>
    <lineage>
        <taxon>Archaea</taxon>
        <taxon>Methanobacteriati</taxon>
        <taxon>Methanobacteriota</taxon>
        <taxon>Stenosarchaea group</taxon>
        <taxon>Halobacteria</taxon>
        <taxon>Halobacteriales</taxon>
        <taxon>Natrialbaceae</taxon>
        <taxon>Halostagnicola</taxon>
    </lineage>
</organism>
<keyword evidence="5" id="KW-0949">S-adenosyl-L-methionine</keyword>
<dbReference type="Pfam" id="PF01739">
    <property type="entry name" value="CheR"/>
    <property type="match status" value="1"/>
</dbReference>
<dbReference type="EMBL" id="FOZS01000001">
    <property type="protein sequence ID" value="SFS41168.1"/>
    <property type="molecule type" value="Genomic_DNA"/>
</dbReference>
<dbReference type="InterPro" id="IPR022641">
    <property type="entry name" value="CheR_N"/>
</dbReference>
<dbReference type="InterPro" id="IPR050903">
    <property type="entry name" value="Bact_Chemotaxis_MeTrfase"/>
</dbReference>
<dbReference type="PRINTS" id="PR00996">
    <property type="entry name" value="CHERMTFRASE"/>
</dbReference>
<keyword evidence="8" id="KW-1185">Reference proteome</keyword>
<dbReference type="GO" id="GO:0032259">
    <property type="term" value="P:methylation"/>
    <property type="evidence" value="ECO:0007669"/>
    <property type="project" value="UniProtKB-KW"/>
</dbReference>
<dbReference type="Gene3D" id="1.10.155.10">
    <property type="entry name" value="Chemotaxis receptor methyltransferase CheR, N-terminal domain"/>
    <property type="match status" value="1"/>
</dbReference>
<dbReference type="AlphaFoldDB" id="A0A1I6PM54"/>